<dbReference type="NCBIfam" id="TIGR01221">
    <property type="entry name" value="rmlC"/>
    <property type="match status" value="1"/>
</dbReference>
<evidence type="ECO:0000313" key="7">
    <source>
        <dbReference type="Proteomes" id="UP001160625"/>
    </source>
</evidence>
<keyword evidence="5 6" id="KW-0413">Isomerase</keyword>
<dbReference type="Gene3D" id="2.60.120.10">
    <property type="entry name" value="Jelly Rolls"/>
    <property type="match status" value="1"/>
</dbReference>
<comment type="caution">
    <text evidence="6">The sequence shown here is derived from an EMBL/GenBank/DDBJ whole genome shotgun (WGS) entry which is preliminary data.</text>
</comment>
<proteinExistence type="inferred from homology"/>
<reference evidence="6" key="1">
    <citation type="submission" date="2023-04" db="EMBL/GenBank/DDBJ databases">
        <title>Sphingomonas sp. MAHUQ-71 isolated from rice field.</title>
        <authorList>
            <person name="Huq M.A."/>
        </authorList>
    </citation>
    <scope>NUCLEOTIDE SEQUENCE</scope>
    <source>
        <strain evidence="6">MAHUQ-71</strain>
    </source>
</reference>
<keyword evidence="7" id="KW-1185">Reference proteome</keyword>
<dbReference type="PANTHER" id="PTHR21047">
    <property type="entry name" value="DTDP-6-DEOXY-D-GLUCOSE-3,5 EPIMERASE"/>
    <property type="match status" value="1"/>
</dbReference>
<sequence>MIFEPSRLEGAFLIRLDLHHDERGAFARTMCRRELAEHSISETFVQENISLSAHAGTIRGMHFQRPPYGEGKLIRCIRGAVYDVIVDARRGSPTYLQSQSYVLDSATRDQLYIPRGFAHGFQTLVDDVEMTYLMTDFYRPGAEAGFRFDDPVLGIEWPLPVGPISQRDLGWPPLAGAIAPAA</sequence>
<comment type="function">
    <text evidence="2 5">Catalyzes the epimerization of the C3' and C5'positions of dTDP-6-deoxy-D-xylo-4-hexulose, forming dTDP-6-deoxy-L-lyxo-4-hexulose.</text>
</comment>
<evidence type="ECO:0000256" key="3">
    <source>
        <dbReference type="ARBA" id="ARBA00012098"/>
    </source>
</evidence>
<organism evidence="6 7">
    <name type="scientific">Sphingomonas oryzagri</name>
    <dbReference type="NCBI Taxonomy" id="3042314"/>
    <lineage>
        <taxon>Bacteria</taxon>
        <taxon>Pseudomonadati</taxon>
        <taxon>Pseudomonadota</taxon>
        <taxon>Alphaproteobacteria</taxon>
        <taxon>Sphingomonadales</taxon>
        <taxon>Sphingomonadaceae</taxon>
        <taxon>Sphingomonas</taxon>
    </lineage>
</organism>
<dbReference type="EC" id="5.1.3.13" evidence="3 5"/>
<accession>A0ABT6N344</accession>
<dbReference type="InterPro" id="IPR000888">
    <property type="entry name" value="RmlC-like"/>
</dbReference>
<dbReference type="SUPFAM" id="SSF51182">
    <property type="entry name" value="RmlC-like cupins"/>
    <property type="match status" value="1"/>
</dbReference>
<dbReference type="PANTHER" id="PTHR21047:SF2">
    <property type="entry name" value="THYMIDINE DIPHOSPHO-4-KETO-RHAMNOSE 3,5-EPIMERASE"/>
    <property type="match status" value="1"/>
</dbReference>
<comment type="pathway">
    <text evidence="5">Carbohydrate biosynthesis; dTDP-L-rhamnose biosynthesis.</text>
</comment>
<dbReference type="InterPro" id="IPR011051">
    <property type="entry name" value="RmlC_Cupin_sf"/>
</dbReference>
<protein>
    <recommendedName>
        <fullName evidence="4 5">dTDP-4-dehydrorhamnose 3,5-epimerase</fullName>
        <ecNumber evidence="3 5">5.1.3.13</ecNumber>
    </recommendedName>
    <alternativeName>
        <fullName evidence="5">Thymidine diphospho-4-keto-rhamnose 3,5-epimerase</fullName>
    </alternativeName>
</protein>
<comment type="catalytic activity">
    <reaction evidence="1 5">
        <text>dTDP-4-dehydro-6-deoxy-alpha-D-glucose = dTDP-4-dehydro-beta-L-rhamnose</text>
        <dbReference type="Rhea" id="RHEA:16969"/>
        <dbReference type="ChEBI" id="CHEBI:57649"/>
        <dbReference type="ChEBI" id="CHEBI:62830"/>
        <dbReference type="EC" id="5.1.3.13"/>
    </reaction>
</comment>
<dbReference type="CDD" id="cd00438">
    <property type="entry name" value="cupin_RmlC"/>
    <property type="match status" value="1"/>
</dbReference>
<evidence type="ECO:0000256" key="4">
    <source>
        <dbReference type="ARBA" id="ARBA00019595"/>
    </source>
</evidence>
<dbReference type="Pfam" id="PF00908">
    <property type="entry name" value="dTDP_sugar_isom"/>
    <property type="match status" value="1"/>
</dbReference>
<evidence type="ECO:0000256" key="2">
    <source>
        <dbReference type="ARBA" id="ARBA00001997"/>
    </source>
</evidence>
<evidence type="ECO:0000313" key="6">
    <source>
        <dbReference type="EMBL" id="MDH7639169.1"/>
    </source>
</evidence>
<comment type="subunit">
    <text evidence="5">Homodimer.</text>
</comment>
<dbReference type="Proteomes" id="UP001160625">
    <property type="component" value="Unassembled WGS sequence"/>
</dbReference>
<evidence type="ECO:0000256" key="1">
    <source>
        <dbReference type="ARBA" id="ARBA00001298"/>
    </source>
</evidence>
<comment type="similarity">
    <text evidence="5">Belongs to the dTDP-4-dehydrorhamnose 3,5-epimerase family.</text>
</comment>
<evidence type="ECO:0000256" key="5">
    <source>
        <dbReference type="RuleBase" id="RU364069"/>
    </source>
</evidence>
<dbReference type="InterPro" id="IPR014710">
    <property type="entry name" value="RmlC-like_jellyroll"/>
</dbReference>
<dbReference type="GO" id="GO:0008830">
    <property type="term" value="F:dTDP-4-dehydrorhamnose 3,5-epimerase activity"/>
    <property type="evidence" value="ECO:0007669"/>
    <property type="project" value="UniProtKB-EC"/>
</dbReference>
<dbReference type="RefSeq" id="WP_281044431.1">
    <property type="nucleotide sequence ID" value="NZ_JARYGZ010000001.1"/>
</dbReference>
<dbReference type="EMBL" id="JARYGZ010000001">
    <property type="protein sequence ID" value="MDH7639169.1"/>
    <property type="molecule type" value="Genomic_DNA"/>
</dbReference>
<gene>
    <name evidence="6" type="primary">rfbC</name>
    <name evidence="6" type="ORF">QGN17_10545</name>
</gene>
<name>A0ABT6N344_9SPHN</name>